<feature type="transmembrane region" description="Helical" evidence="1">
    <location>
        <begin position="28"/>
        <end position="47"/>
    </location>
</feature>
<gene>
    <name evidence="2" type="ORF">Air01nite_63080</name>
</gene>
<keyword evidence="1" id="KW-1133">Transmembrane helix</keyword>
<protein>
    <recommendedName>
        <fullName evidence="4">TIGR04222 domain-containing protein</fullName>
    </recommendedName>
</protein>
<comment type="caution">
    <text evidence="2">The sequence shown here is derived from an EMBL/GenBank/DDBJ whole genome shotgun (WGS) entry which is preliminary data.</text>
</comment>
<evidence type="ECO:0008006" key="4">
    <source>
        <dbReference type="Google" id="ProtNLM"/>
    </source>
</evidence>
<feature type="transmembrane region" description="Helical" evidence="1">
    <location>
        <begin position="160"/>
        <end position="179"/>
    </location>
</feature>
<reference evidence="2 3" key="1">
    <citation type="submission" date="2021-01" db="EMBL/GenBank/DDBJ databases">
        <title>Whole genome shotgun sequence of Asanoa iriomotensis NBRC 100142.</title>
        <authorList>
            <person name="Komaki H."/>
            <person name="Tamura T."/>
        </authorList>
    </citation>
    <scope>NUCLEOTIDE SEQUENCE [LARGE SCALE GENOMIC DNA]</scope>
    <source>
        <strain evidence="2 3">NBRC 100142</strain>
    </source>
</reference>
<keyword evidence="1" id="KW-0812">Transmembrane</keyword>
<feature type="transmembrane region" description="Helical" evidence="1">
    <location>
        <begin position="191"/>
        <end position="212"/>
    </location>
</feature>
<dbReference type="InterPro" id="IPR026467">
    <property type="entry name" value="Ser/Gly_Cys_C_dom"/>
</dbReference>
<name>A0ABQ4CBQ8_9ACTN</name>
<dbReference type="NCBIfam" id="TIGR04222">
    <property type="entry name" value="near_uncomplex"/>
    <property type="match status" value="1"/>
</dbReference>
<proteinExistence type="predicted"/>
<keyword evidence="3" id="KW-1185">Reference proteome</keyword>
<dbReference type="Proteomes" id="UP000624325">
    <property type="component" value="Unassembled WGS sequence"/>
</dbReference>
<sequence length="316" mass="32039">MGSTALRPREHAMTLAASGDTWGISGPTFLGIYVALAIVAIVATALVRSMLSRGPEDGWPNLTPEQVAFLNGGATLARYTSLGGLRRGGAIGANPDRTLVPTGPLPVGSTPLDTAVYNAAGKRLRTRDLSRDTWVSSALDDIRTGLERAGLLMSRERRRLSRLAALLLLPVVVLGGARISDGLANDRPVGFLILLVIVTVVWMLVSLTRAAYRTKAGTRAITGLRKQHGYLAPGEAPSYATYGAGATAMGVALFGASTLFLLDPAFAADAEINRQVSGGSSSDGGAGYSDSGSGGSCSGGSSCGGGGGCGGGGCGG</sequence>
<organism evidence="2 3">
    <name type="scientific">Asanoa iriomotensis</name>
    <dbReference type="NCBI Taxonomy" id="234613"/>
    <lineage>
        <taxon>Bacteria</taxon>
        <taxon>Bacillati</taxon>
        <taxon>Actinomycetota</taxon>
        <taxon>Actinomycetes</taxon>
        <taxon>Micromonosporales</taxon>
        <taxon>Micromonosporaceae</taxon>
        <taxon>Asanoa</taxon>
    </lineage>
</organism>
<accession>A0ABQ4CBQ8</accession>
<dbReference type="EMBL" id="BONC01000062">
    <property type="protein sequence ID" value="GIF60213.1"/>
    <property type="molecule type" value="Genomic_DNA"/>
</dbReference>
<keyword evidence="1" id="KW-0472">Membrane</keyword>
<evidence type="ECO:0000256" key="1">
    <source>
        <dbReference type="SAM" id="Phobius"/>
    </source>
</evidence>
<evidence type="ECO:0000313" key="3">
    <source>
        <dbReference type="Proteomes" id="UP000624325"/>
    </source>
</evidence>
<evidence type="ECO:0000313" key="2">
    <source>
        <dbReference type="EMBL" id="GIF60213.1"/>
    </source>
</evidence>